<reference evidence="3 4" key="1">
    <citation type="submission" date="2019-08" db="EMBL/GenBank/DDBJ databases">
        <title>Complete genome sequence of Terriglobus albidus strain ORNL.</title>
        <authorList>
            <person name="Podar M."/>
        </authorList>
    </citation>
    <scope>NUCLEOTIDE SEQUENCE [LARGE SCALE GENOMIC DNA]</scope>
    <source>
        <strain evidence="3 4">ORNL</strain>
    </source>
</reference>
<dbReference type="GO" id="GO:0016747">
    <property type="term" value="F:acyltransferase activity, transferring groups other than amino-acyl groups"/>
    <property type="evidence" value="ECO:0007669"/>
    <property type="project" value="InterPro"/>
</dbReference>
<feature type="transmembrane region" description="Helical" evidence="1">
    <location>
        <begin position="168"/>
        <end position="187"/>
    </location>
</feature>
<feature type="transmembrane region" description="Helical" evidence="1">
    <location>
        <begin position="194"/>
        <end position="212"/>
    </location>
</feature>
<dbReference type="GO" id="GO:0009103">
    <property type="term" value="P:lipopolysaccharide biosynthetic process"/>
    <property type="evidence" value="ECO:0007669"/>
    <property type="project" value="TreeGrafter"/>
</dbReference>
<evidence type="ECO:0000313" key="4">
    <source>
        <dbReference type="Proteomes" id="UP000321820"/>
    </source>
</evidence>
<evidence type="ECO:0000313" key="3">
    <source>
        <dbReference type="EMBL" id="QEE30792.1"/>
    </source>
</evidence>
<feature type="transmembrane region" description="Helical" evidence="1">
    <location>
        <begin position="261"/>
        <end position="282"/>
    </location>
</feature>
<dbReference type="Pfam" id="PF01757">
    <property type="entry name" value="Acyl_transf_3"/>
    <property type="match status" value="1"/>
</dbReference>
<dbReference type="KEGG" id="talb:FTW19_24000"/>
<keyword evidence="1" id="KW-0472">Membrane</keyword>
<sequence length="431" mass="49291">MSPTTIPLQTPVPVVAGNTDITLPENRIFYPALDGIRTVAFLMVFAQHYLSIPWGWSGVDLFFVLSGFLITGILYDSRNDTHRVRNFYVRRSLRIFPLYYSVMLVLLLAQPVAHWNWSKTWIVWPAYLGNFARFLGPSQYGDPVQALGDFQLRGFIGHHSLQLNLGHFWSLCIEEQFYLVWPWLVFWICDRRKLASICALSVPVALSLRLAGHAFLPGWMLDNEVLYRATPFRIDALLFGGLLALAIRSRWKQALLTLSRYLFPALLALLALWGVFSPYGHIWRHHYQYPAWHFTWGLTAIDFIAGSMILVAIQPQCVVHRLMNVRALRALGRITYGLYVFHDIPHNAYAALADRLIPVRNASTAHDLYARSLETRCLTALLALLATIVLAWLSYRFLESPILNLKERWTIRGSANRKLRASVIATPMDLA</sequence>
<dbReference type="InterPro" id="IPR050879">
    <property type="entry name" value="Acyltransferase_3"/>
</dbReference>
<gene>
    <name evidence="3" type="ORF">FTW19_24000</name>
</gene>
<dbReference type="RefSeq" id="WP_147650089.1">
    <property type="nucleotide sequence ID" value="NZ_CP042806.1"/>
</dbReference>
<organism evidence="3 4">
    <name type="scientific">Terriglobus albidus</name>
    <dbReference type="NCBI Taxonomy" id="1592106"/>
    <lineage>
        <taxon>Bacteria</taxon>
        <taxon>Pseudomonadati</taxon>
        <taxon>Acidobacteriota</taxon>
        <taxon>Terriglobia</taxon>
        <taxon>Terriglobales</taxon>
        <taxon>Acidobacteriaceae</taxon>
        <taxon>Terriglobus</taxon>
    </lineage>
</organism>
<evidence type="ECO:0000259" key="2">
    <source>
        <dbReference type="Pfam" id="PF01757"/>
    </source>
</evidence>
<accession>A0A5B9EFD7</accession>
<feature type="transmembrane region" description="Helical" evidence="1">
    <location>
        <begin position="56"/>
        <end position="75"/>
    </location>
</feature>
<dbReference type="PANTHER" id="PTHR23028">
    <property type="entry name" value="ACETYLTRANSFERASE"/>
    <property type="match status" value="1"/>
</dbReference>
<dbReference type="PANTHER" id="PTHR23028:SF53">
    <property type="entry name" value="ACYL_TRANSF_3 DOMAIN-CONTAINING PROTEIN"/>
    <property type="match status" value="1"/>
</dbReference>
<dbReference type="Proteomes" id="UP000321820">
    <property type="component" value="Chromosome"/>
</dbReference>
<feature type="transmembrane region" description="Helical" evidence="1">
    <location>
        <begin position="294"/>
        <end position="313"/>
    </location>
</feature>
<keyword evidence="3" id="KW-0012">Acyltransferase</keyword>
<dbReference type="EMBL" id="CP042806">
    <property type="protein sequence ID" value="QEE30792.1"/>
    <property type="molecule type" value="Genomic_DNA"/>
</dbReference>
<dbReference type="OrthoDB" id="9796461at2"/>
<keyword evidence="1" id="KW-1133">Transmembrane helix</keyword>
<feature type="domain" description="Acyltransferase 3" evidence="2">
    <location>
        <begin position="31"/>
        <end position="395"/>
    </location>
</feature>
<dbReference type="AlphaFoldDB" id="A0A5B9EFD7"/>
<proteinExistence type="predicted"/>
<keyword evidence="4" id="KW-1185">Reference proteome</keyword>
<evidence type="ECO:0000256" key="1">
    <source>
        <dbReference type="SAM" id="Phobius"/>
    </source>
</evidence>
<keyword evidence="3" id="KW-0808">Transferase</keyword>
<feature type="transmembrane region" description="Helical" evidence="1">
    <location>
        <begin position="377"/>
        <end position="395"/>
    </location>
</feature>
<protein>
    <submittedName>
        <fullName evidence="3">Acyltransferase</fullName>
    </submittedName>
</protein>
<keyword evidence="1" id="KW-0812">Transmembrane</keyword>
<name>A0A5B9EFD7_9BACT</name>
<feature type="transmembrane region" description="Helical" evidence="1">
    <location>
        <begin position="232"/>
        <end position="249"/>
    </location>
</feature>
<feature type="transmembrane region" description="Helical" evidence="1">
    <location>
        <begin position="96"/>
        <end position="117"/>
    </location>
</feature>
<dbReference type="InterPro" id="IPR002656">
    <property type="entry name" value="Acyl_transf_3_dom"/>
</dbReference>
<dbReference type="GO" id="GO:0016020">
    <property type="term" value="C:membrane"/>
    <property type="evidence" value="ECO:0007669"/>
    <property type="project" value="TreeGrafter"/>
</dbReference>